<dbReference type="InterPro" id="IPR032675">
    <property type="entry name" value="LRR_dom_sf"/>
</dbReference>
<evidence type="ECO:0000259" key="5">
    <source>
        <dbReference type="Pfam" id="PF00931"/>
    </source>
</evidence>
<feature type="domain" description="Disease resistance protein At4g27190-like leucine-rich repeats" evidence="6">
    <location>
        <begin position="772"/>
        <end position="909"/>
    </location>
</feature>
<dbReference type="InterPro" id="IPR050905">
    <property type="entry name" value="Plant_NBS-LRR"/>
</dbReference>
<dbReference type="AlphaFoldDB" id="A0ABD3JQB5"/>
<evidence type="ECO:0000313" key="8">
    <source>
        <dbReference type="Proteomes" id="UP001634007"/>
    </source>
</evidence>
<gene>
    <name evidence="7" type="ORF">ACJRO7_026848</name>
</gene>
<keyword evidence="4" id="KW-0067">ATP-binding</keyword>
<dbReference type="InterPro" id="IPR002182">
    <property type="entry name" value="NB-ARC"/>
</dbReference>
<dbReference type="GO" id="GO:0005524">
    <property type="term" value="F:ATP binding"/>
    <property type="evidence" value="ECO:0007669"/>
    <property type="project" value="UniProtKB-KW"/>
</dbReference>
<evidence type="ECO:0000256" key="3">
    <source>
        <dbReference type="ARBA" id="ARBA00022821"/>
    </source>
</evidence>
<name>A0ABD3JQB5_EUCGL</name>
<comment type="caution">
    <text evidence="7">The sequence shown here is derived from an EMBL/GenBank/DDBJ whole genome shotgun (WGS) entry which is preliminary data.</text>
</comment>
<dbReference type="PANTHER" id="PTHR33463">
    <property type="entry name" value="NB-ARC DOMAIN-CONTAINING PROTEIN-RELATED"/>
    <property type="match status" value="1"/>
</dbReference>
<protein>
    <recommendedName>
        <fullName evidence="9">AAA+ ATPase domain-containing protein</fullName>
    </recommendedName>
</protein>
<dbReference type="Gene3D" id="3.80.10.10">
    <property type="entry name" value="Ribonuclease Inhibitor"/>
    <property type="match status" value="1"/>
</dbReference>
<proteinExistence type="inferred from homology"/>
<keyword evidence="3" id="KW-0611">Plant defense</keyword>
<dbReference type="InterPro" id="IPR057135">
    <property type="entry name" value="At4g27190-like_LRR"/>
</dbReference>
<dbReference type="Gene3D" id="3.40.50.300">
    <property type="entry name" value="P-loop containing nucleotide triphosphate hydrolases"/>
    <property type="match status" value="1"/>
</dbReference>
<evidence type="ECO:0008006" key="9">
    <source>
        <dbReference type="Google" id="ProtNLM"/>
    </source>
</evidence>
<keyword evidence="8" id="KW-1185">Reference proteome</keyword>
<evidence type="ECO:0000256" key="4">
    <source>
        <dbReference type="ARBA" id="ARBA00022840"/>
    </source>
</evidence>
<dbReference type="SUPFAM" id="SSF52540">
    <property type="entry name" value="P-loop containing nucleoside triphosphate hydrolases"/>
    <property type="match status" value="1"/>
</dbReference>
<dbReference type="Proteomes" id="UP001634007">
    <property type="component" value="Unassembled WGS sequence"/>
</dbReference>
<dbReference type="InterPro" id="IPR042197">
    <property type="entry name" value="Apaf_helical"/>
</dbReference>
<dbReference type="EMBL" id="JBJKBG010000007">
    <property type="protein sequence ID" value="KAL3729775.1"/>
    <property type="molecule type" value="Genomic_DNA"/>
</dbReference>
<dbReference type="SUPFAM" id="SSF52058">
    <property type="entry name" value="L domain-like"/>
    <property type="match status" value="1"/>
</dbReference>
<evidence type="ECO:0000259" key="6">
    <source>
        <dbReference type="Pfam" id="PF23247"/>
    </source>
</evidence>
<reference evidence="7 8" key="1">
    <citation type="submission" date="2024-11" db="EMBL/GenBank/DDBJ databases">
        <title>Chromosome-level genome assembly of Eucalyptus globulus Labill. provides insights into its genome evolution.</title>
        <authorList>
            <person name="Li X."/>
        </authorList>
    </citation>
    <scope>NUCLEOTIDE SEQUENCE [LARGE SCALE GENOMIC DNA]</scope>
    <source>
        <strain evidence="7">CL2024</strain>
        <tissue evidence="7">Fresh tender leaves</tissue>
    </source>
</reference>
<dbReference type="Pfam" id="PF00931">
    <property type="entry name" value="NB-ARC"/>
    <property type="match status" value="1"/>
</dbReference>
<keyword evidence="2" id="KW-0547">Nucleotide-binding</keyword>
<dbReference type="PRINTS" id="PR00364">
    <property type="entry name" value="DISEASERSIST"/>
</dbReference>
<dbReference type="Pfam" id="PF23247">
    <property type="entry name" value="LRR_RPS2"/>
    <property type="match status" value="1"/>
</dbReference>
<dbReference type="GO" id="GO:0006952">
    <property type="term" value="P:defense response"/>
    <property type="evidence" value="ECO:0007669"/>
    <property type="project" value="UniProtKB-KW"/>
</dbReference>
<feature type="domain" description="NB-ARC" evidence="5">
    <location>
        <begin position="193"/>
        <end position="374"/>
    </location>
</feature>
<sequence>MSIEWCIPTVRDILEGAVILIKRPVKYAMSSKNFADGLREEVGKLESEGRRVDDLAQVARNNRRNFNDCFTEWQQSANKALEEARNLLDAFDNASKTCCYGRLPDPYCRYRFSMKAEAKSQVILGLAEKCTRFRALDDICFINTASGIVTAPTPARRDGEDTVQSTAATASVFSASTSIKLGNDDVFESRALMIGNIMDALADDSNSVVGVYGMGGIGKSTLLVDVESKIRGEKERNIREEKSFDWVAKADVSKNPDIKTIQGEIADVLGLTEIKEKETVSRRARLLHDRLKDEEREKKKVLIILDNLWEGLDLKEVGIPCGHDNKVMGCKLLLTSRHRDVLRRDMGCDKDFSLGGLKDEEAKRLFEKIVGDKAHDDELKTWVNVALDKCAGVPFLIVAMAKRFKDAELYEWRNTLKNFEEFKDKETSDLINHMLQWSYDKLEEDMKSLLRLCVVYSISKPSLENLLRYGFGLGLFGEVSSMEVARDRLHLQIRTLQASSLLLDSEDVDSFKIHDLVREFVASVASRDHPILVLKDKDKSITELPKDKLKSCRAVCFPYVNMQELPQELDCSELLIFLLFANNRSLKVPYSLFHSMRKLMVLNLTRICLTCSSLLPFQFLENLHTLCLDGCSLDNVAILGELKGLHILSFVNSNIYRLPREIGQLTELKLLDLNHCKKLETIEPGVLQTLIKLEELYMQNSFVQWNTMEQTPPTNAGLIELNHMKNLHTLQVSIPNVSVLPEDLNVEKLTKYEIQIGNLWSWLSKLKGSRTLELKSDPLGNILRKGCIQSILGKTDNLLLEQLDGSEQSICVLSQKGFPELKHLQVKNSPSIHYILQSPSHIHFKKLESLILKNLINLEMICDSHISSKSFSTLKVVKVESCDKMEVLFPLSVVRGLPRLEEIEVVNCKLMRTIIEADDCHKFELRNLHVLKLCDLPNIKNFFNAGSTLSSGTSYNQVSTQIAFFNGQQVTIYELFLPLLIRCNTDYDDYSICYFLIIFFPN</sequence>
<evidence type="ECO:0000256" key="1">
    <source>
        <dbReference type="ARBA" id="ARBA00008894"/>
    </source>
</evidence>
<dbReference type="Gene3D" id="1.10.8.430">
    <property type="entry name" value="Helical domain of apoptotic protease-activating factors"/>
    <property type="match status" value="1"/>
</dbReference>
<evidence type="ECO:0000256" key="2">
    <source>
        <dbReference type="ARBA" id="ARBA00022741"/>
    </source>
</evidence>
<dbReference type="InterPro" id="IPR027417">
    <property type="entry name" value="P-loop_NTPase"/>
</dbReference>
<evidence type="ECO:0000313" key="7">
    <source>
        <dbReference type="EMBL" id="KAL3729775.1"/>
    </source>
</evidence>
<accession>A0ABD3JQB5</accession>
<comment type="similarity">
    <text evidence="1">Belongs to the disease resistance NB-LRR family.</text>
</comment>
<organism evidence="7 8">
    <name type="scientific">Eucalyptus globulus</name>
    <name type="common">Tasmanian blue gum</name>
    <dbReference type="NCBI Taxonomy" id="34317"/>
    <lineage>
        <taxon>Eukaryota</taxon>
        <taxon>Viridiplantae</taxon>
        <taxon>Streptophyta</taxon>
        <taxon>Embryophyta</taxon>
        <taxon>Tracheophyta</taxon>
        <taxon>Spermatophyta</taxon>
        <taxon>Magnoliopsida</taxon>
        <taxon>eudicotyledons</taxon>
        <taxon>Gunneridae</taxon>
        <taxon>Pentapetalae</taxon>
        <taxon>rosids</taxon>
        <taxon>malvids</taxon>
        <taxon>Myrtales</taxon>
        <taxon>Myrtaceae</taxon>
        <taxon>Myrtoideae</taxon>
        <taxon>Eucalypteae</taxon>
        <taxon>Eucalyptus</taxon>
    </lineage>
</organism>
<dbReference type="PANTHER" id="PTHR33463:SF203">
    <property type="entry name" value="AAA+ ATPASE DOMAIN-CONTAINING PROTEIN"/>
    <property type="match status" value="1"/>
</dbReference>